<accession>A0ACC0WQ50</accession>
<evidence type="ECO:0000313" key="1">
    <source>
        <dbReference type="EMBL" id="KAI9919881.1"/>
    </source>
</evidence>
<evidence type="ECO:0000313" key="2">
    <source>
        <dbReference type="Proteomes" id="UP001163321"/>
    </source>
</evidence>
<reference evidence="1 2" key="1">
    <citation type="journal article" date="2022" name="bioRxiv">
        <title>The genome of the oomycete Peronosclerospora sorghi, a cosmopolitan pathogen of maize and sorghum, is inflated with dispersed pseudogenes.</title>
        <authorList>
            <person name="Fletcher K."/>
            <person name="Martin F."/>
            <person name="Isakeit T."/>
            <person name="Cavanaugh K."/>
            <person name="Magill C."/>
            <person name="Michelmore R."/>
        </authorList>
    </citation>
    <scope>NUCLEOTIDE SEQUENCE [LARGE SCALE GENOMIC DNA]</scope>
    <source>
        <strain evidence="1">P6</strain>
    </source>
</reference>
<sequence length="300" mass="33727">MTSPWITMLGFQYVVAKSRALSSALDRELSVFSTRSSSCPSASDASDAGIPASTDASVASHASTTVRNEGHAFLALQHARLAPSVSNHEQLLESGHTLDAALSQTRAKLQAEAESEQCIAQQFHLVSSVRHELVHARELVVRVVHEVEEVEKLLLRRWEEKEAQRNAAFALKVQEELEVLEASIAQASEGRKNEVIAQRRERLERVVRNDLRTYQTVKAEQRETQGREMSDEKHDETLEQVDLVVTADPDQLAAFYESEEEEEEEEERTDGIPKEVLVMEEEKSEEKERQREVGKGAKVD</sequence>
<organism evidence="1 2">
    <name type="scientific">Peronosclerospora sorghi</name>
    <dbReference type="NCBI Taxonomy" id="230839"/>
    <lineage>
        <taxon>Eukaryota</taxon>
        <taxon>Sar</taxon>
        <taxon>Stramenopiles</taxon>
        <taxon>Oomycota</taxon>
        <taxon>Peronosporomycetes</taxon>
        <taxon>Peronosporales</taxon>
        <taxon>Peronosporaceae</taxon>
        <taxon>Peronosclerospora</taxon>
    </lineage>
</organism>
<dbReference type="Proteomes" id="UP001163321">
    <property type="component" value="Chromosome 10"/>
</dbReference>
<keyword evidence="2" id="KW-1185">Reference proteome</keyword>
<proteinExistence type="predicted"/>
<gene>
    <name evidence="1" type="ORF">PsorP6_015397</name>
</gene>
<comment type="caution">
    <text evidence="1">The sequence shown here is derived from an EMBL/GenBank/DDBJ whole genome shotgun (WGS) entry which is preliminary data.</text>
</comment>
<protein>
    <submittedName>
        <fullName evidence="1">Uncharacterized protein</fullName>
    </submittedName>
</protein>
<name>A0ACC0WQ50_9STRA</name>
<dbReference type="EMBL" id="CM047589">
    <property type="protein sequence ID" value="KAI9919881.1"/>
    <property type="molecule type" value="Genomic_DNA"/>
</dbReference>